<evidence type="ECO:0008006" key="3">
    <source>
        <dbReference type="Google" id="ProtNLM"/>
    </source>
</evidence>
<accession>A0A6J5L4Q8</accession>
<protein>
    <recommendedName>
        <fullName evidence="3">Terminase small subunit</fullName>
    </recommendedName>
</protein>
<organism evidence="1">
    <name type="scientific">uncultured Caudovirales phage</name>
    <dbReference type="NCBI Taxonomy" id="2100421"/>
    <lineage>
        <taxon>Viruses</taxon>
        <taxon>Duplodnaviria</taxon>
        <taxon>Heunggongvirae</taxon>
        <taxon>Uroviricota</taxon>
        <taxon>Caudoviricetes</taxon>
        <taxon>Peduoviridae</taxon>
        <taxon>Maltschvirus</taxon>
        <taxon>Maltschvirus maltsch</taxon>
    </lineage>
</organism>
<dbReference type="EMBL" id="LR798264">
    <property type="protein sequence ID" value="CAB5218613.1"/>
    <property type="molecule type" value="Genomic_DNA"/>
</dbReference>
<dbReference type="EMBL" id="LR796224">
    <property type="protein sequence ID" value="CAB4128177.1"/>
    <property type="molecule type" value="Genomic_DNA"/>
</dbReference>
<proteinExistence type="predicted"/>
<evidence type="ECO:0000313" key="2">
    <source>
        <dbReference type="EMBL" id="CAB5218613.1"/>
    </source>
</evidence>
<reference evidence="1" key="1">
    <citation type="submission" date="2020-04" db="EMBL/GenBank/DDBJ databases">
        <authorList>
            <person name="Chiriac C."/>
            <person name="Salcher M."/>
            <person name="Ghai R."/>
            <person name="Kavagutti S V."/>
        </authorList>
    </citation>
    <scope>NUCLEOTIDE SEQUENCE</scope>
</reference>
<name>A0A6J5L4Q8_9CAUD</name>
<evidence type="ECO:0000313" key="1">
    <source>
        <dbReference type="EMBL" id="CAB4128177.1"/>
    </source>
</evidence>
<gene>
    <name evidence="1" type="ORF">UFOVP107_13</name>
    <name evidence="2" type="ORF">UFOVP214_38</name>
</gene>
<sequence length="149" mass="17229">MDTFDVIKKGRKRSDKWQDKFCEAYAEEGNLQAAADIANVSRQTVYNRLNDDPAFREKYDEAYARFCASIEREIKKRAFAGSDILIMAMANRHMPTEYRQRQEIQQTVTHDYVVEIGTPRVPTIAEANPDTIQDVTPQRMYETTGDVLE</sequence>
<dbReference type="Gene3D" id="1.10.10.60">
    <property type="entry name" value="Homeodomain-like"/>
    <property type="match status" value="1"/>
</dbReference>